<evidence type="ECO:0000313" key="8">
    <source>
        <dbReference type="Proteomes" id="UP000001784"/>
    </source>
</evidence>
<dbReference type="GO" id="GO:0005886">
    <property type="term" value="C:plasma membrane"/>
    <property type="evidence" value="ECO:0007669"/>
    <property type="project" value="UniProtKB-SubCell"/>
</dbReference>
<evidence type="ECO:0000259" key="6">
    <source>
        <dbReference type="SMART" id="SM01049"/>
    </source>
</evidence>
<protein>
    <submittedName>
        <fullName evidence="7">Cache, type 2 domain protein</fullName>
    </submittedName>
</protein>
<dbReference type="RefSeq" id="WP_011698387.1">
    <property type="nucleotide sequence ID" value="NC_008554.1"/>
</dbReference>
<evidence type="ECO:0000256" key="3">
    <source>
        <dbReference type="ARBA" id="ARBA00022692"/>
    </source>
</evidence>
<comment type="subcellular location">
    <subcellularLocation>
        <location evidence="1">Cell membrane</location>
        <topology evidence="1">Multi-pass membrane protein</topology>
    </subcellularLocation>
</comment>
<evidence type="ECO:0000313" key="7">
    <source>
        <dbReference type="EMBL" id="ABK17216.1"/>
    </source>
</evidence>
<evidence type="ECO:0000256" key="5">
    <source>
        <dbReference type="ARBA" id="ARBA00023136"/>
    </source>
</evidence>
<name>A0LIG4_SYNFM</name>
<evidence type="ECO:0000256" key="2">
    <source>
        <dbReference type="ARBA" id="ARBA00022475"/>
    </source>
</evidence>
<dbReference type="InterPro" id="IPR033480">
    <property type="entry name" value="sCache_2"/>
</dbReference>
<sequence length="129" mass="15048">MARRRRDAMDWVDRAISFYKSAGREIALAEYMNPRGQFVEDEMYVFVLDSAGTMLAHGVNEKFVGKDFINLKDSDDKPFIREIVDIANSQGSGWVQYRWYHPTSRKVVPKVVYFDKIDDMIFCSGVYEE</sequence>
<accession>A0LIG4</accession>
<evidence type="ECO:0000256" key="1">
    <source>
        <dbReference type="ARBA" id="ARBA00004651"/>
    </source>
</evidence>
<dbReference type="Pfam" id="PF17200">
    <property type="entry name" value="sCache_2"/>
    <property type="match status" value="1"/>
</dbReference>
<proteinExistence type="predicted"/>
<feature type="domain" description="Single Cache" evidence="6">
    <location>
        <begin position="5"/>
        <end position="81"/>
    </location>
</feature>
<keyword evidence="4" id="KW-1133">Transmembrane helix</keyword>
<keyword evidence="2" id="KW-1003">Cell membrane</keyword>
<dbReference type="Proteomes" id="UP000001784">
    <property type="component" value="Chromosome"/>
</dbReference>
<dbReference type="SMART" id="SM01049">
    <property type="entry name" value="Cache_2"/>
    <property type="match status" value="1"/>
</dbReference>
<dbReference type="InParanoid" id="A0LIG4"/>
<dbReference type="AlphaFoldDB" id="A0LIG4"/>
<reference evidence="7 8" key="1">
    <citation type="submission" date="2006-10" db="EMBL/GenBank/DDBJ databases">
        <title>Complete sequence of Syntrophobacter fumaroxidans MPOB.</title>
        <authorList>
            <consortium name="US DOE Joint Genome Institute"/>
            <person name="Copeland A."/>
            <person name="Lucas S."/>
            <person name="Lapidus A."/>
            <person name="Barry K."/>
            <person name="Detter J.C."/>
            <person name="Glavina del Rio T."/>
            <person name="Hammon N."/>
            <person name="Israni S."/>
            <person name="Pitluck S."/>
            <person name="Goltsman E.G."/>
            <person name="Martinez M."/>
            <person name="Schmutz J."/>
            <person name="Larimer F."/>
            <person name="Land M."/>
            <person name="Hauser L."/>
            <person name="Kyrpides N."/>
            <person name="Kim E."/>
            <person name="Boone D.R."/>
            <person name="Brockman F."/>
            <person name="Culley D."/>
            <person name="Ferry J."/>
            <person name="Gunsalus R."/>
            <person name="McInerney M.J."/>
            <person name="Morrison M."/>
            <person name="Plugge C."/>
            <person name="Rohlin L."/>
            <person name="Scholten J."/>
            <person name="Sieber J."/>
            <person name="Stams A.J.M."/>
            <person name="Worm P."/>
            <person name="Henstra A.M."/>
            <person name="Richardson P."/>
        </authorList>
    </citation>
    <scope>NUCLEOTIDE SEQUENCE [LARGE SCALE GENOMIC DNA]</scope>
    <source>
        <strain evidence="8">DSM 10017 / MPOB</strain>
    </source>
</reference>
<dbReference type="HOGENOM" id="CLU_081845_3_0_7"/>
<keyword evidence="3" id="KW-0812">Transmembrane</keyword>
<keyword evidence="5" id="KW-0472">Membrane</keyword>
<dbReference type="Gene3D" id="3.30.450.20">
    <property type="entry name" value="PAS domain"/>
    <property type="match status" value="1"/>
</dbReference>
<dbReference type="eggNOG" id="COG4564">
    <property type="taxonomic scope" value="Bacteria"/>
</dbReference>
<dbReference type="KEGG" id="sfu:Sfum_1528"/>
<keyword evidence="8" id="KW-1185">Reference proteome</keyword>
<dbReference type="OrthoDB" id="9791237at2"/>
<evidence type="ECO:0000256" key="4">
    <source>
        <dbReference type="ARBA" id="ARBA00022989"/>
    </source>
</evidence>
<dbReference type="EMBL" id="CP000478">
    <property type="protein sequence ID" value="ABK17216.1"/>
    <property type="molecule type" value="Genomic_DNA"/>
</dbReference>
<organism evidence="7 8">
    <name type="scientific">Syntrophobacter fumaroxidans (strain DSM 10017 / MPOB)</name>
    <dbReference type="NCBI Taxonomy" id="335543"/>
    <lineage>
        <taxon>Bacteria</taxon>
        <taxon>Pseudomonadati</taxon>
        <taxon>Thermodesulfobacteriota</taxon>
        <taxon>Syntrophobacteria</taxon>
        <taxon>Syntrophobacterales</taxon>
        <taxon>Syntrophobacteraceae</taxon>
        <taxon>Syntrophobacter</taxon>
    </lineage>
</organism>
<gene>
    <name evidence="7" type="ordered locus">Sfum_1528</name>
</gene>